<dbReference type="InterPro" id="IPR036390">
    <property type="entry name" value="WH_DNA-bd_sf"/>
</dbReference>
<protein>
    <submittedName>
        <fullName evidence="6">LysR family transcriptional regulator</fullName>
    </submittedName>
</protein>
<dbReference type="EMBL" id="BAABBX010000015">
    <property type="protein sequence ID" value="GAA4190846.1"/>
    <property type="molecule type" value="Genomic_DNA"/>
</dbReference>
<dbReference type="PROSITE" id="PS50931">
    <property type="entry name" value="HTH_LYSR"/>
    <property type="match status" value="1"/>
</dbReference>
<comment type="similarity">
    <text evidence="1">Belongs to the LysR transcriptional regulatory family.</text>
</comment>
<evidence type="ECO:0000259" key="5">
    <source>
        <dbReference type="PROSITE" id="PS50931"/>
    </source>
</evidence>
<keyword evidence="2" id="KW-0805">Transcription regulation</keyword>
<dbReference type="Gene3D" id="1.10.10.10">
    <property type="entry name" value="Winged helix-like DNA-binding domain superfamily/Winged helix DNA-binding domain"/>
    <property type="match status" value="1"/>
</dbReference>
<dbReference type="Gene3D" id="3.40.190.10">
    <property type="entry name" value="Periplasmic binding protein-like II"/>
    <property type="match status" value="2"/>
</dbReference>
<feature type="domain" description="HTH lysR-type" evidence="5">
    <location>
        <begin position="1"/>
        <end position="25"/>
    </location>
</feature>
<dbReference type="SUPFAM" id="SSF46785">
    <property type="entry name" value="Winged helix' DNA-binding domain"/>
    <property type="match status" value="1"/>
</dbReference>
<dbReference type="PANTHER" id="PTHR30126:SF39">
    <property type="entry name" value="HTH-TYPE TRANSCRIPTIONAL REGULATOR CYSL"/>
    <property type="match status" value="1"/>
</dbReference>
<evidence type="ECO:0000313" key="7">
    <source>
        <dbReference type="Proteomes" id="UP001500213"/>
    </source>
</evidence>
<dbReference type="InterPro" id="IPR005119">
    <property type="entry name" value="LysR_subst-bd"/>
</dbReference>
<dbReference type="InterPro" id="IPR000847">
    <property type="entry name" value="LysR_HTH_N"/>
</dbReference>
<evidence type="ECO:0000313" key="6">
    <source>
        <dbReference type="EMBL" id="GAA4190846.1"/>
    </source>
</evidence>
<dbReference type="SUPFAM" id="SSF53850">
    <property type="entry name" value="Periplasmic binding protein-like II"/>
    <property type="match status" value="1"/>
</dbReference>
<evidence type="ECO:0000256" key="1">
    <source>
        <dbReference type="ARBA" id="ARBA00009437"/>
    </source>
</evidence>
<reference evidence="7" key="1">
    <citation type="journal article" date="2019" name="Int. J. Syst. Evol. Microbiol.">
        <title>The Global Catalogue of Microorganisms (GCM) 10K type strain sequencing project: providing services to taxonomists for standard genome sequencing and annotation.</title>
        <authorList>
            <consortium name="The Broad Institute Genomics Platform"/>
            <consortium name="The Broad Institute Genome Sequencing Center for Infectious Disease"/>
            <person name="Wu L."/>
            <person name="Ma J."/>
        </authorList>
    </citation>
    <scope>NUCLEOTIDE SEQUENCE [LARGE SCALE GENOMIC DNA]</scope>
    <source>
        <strain evidence="7">JCM 17593</strain>
    </source>
</reference>
<evidence type="ECO:0000256" key="4">
    <source>
        <dbReference type="ARBA" id="ARBA00023163"/>
    </source>
</evidence>
<proteinExistence type="inferred from homology"/>
<accession>A0ABP8AV58</accession>
<dbReference type="Proteomes" id="UP001500213">
    <property type="component" value="Unassembled WGS sequence"/>
</dbReference>
<dbReference type="PANTHER" id="PTHR30126">
    <property type="entry name" value="HTH-TYPE TRANSCRIPTIONAL REGULATOR"/>
    <property type="match status" value="1"/>
</dbReference>
<organism evidence="6 7">
    <name type="scientific">Gryllotalpicola kribbensis</name>
    <dbReference type="NCBI Taxonomy" id="993084"/>
    <lineage>
        <taxon>Bacteria</taxon>
        <taxon>Bacillati</taxon>
        <taxon>Actinomycetota</taxon>
        <taxon>Actinomycetes</taxon>
        <taxon>Micrococcales</taxon>
        <taxon>Microbacteriaceae</taxon>
        <taxon>Gryllotalpicola</taxon>
    </lineage>
</organism>
<keyword evidence="4" id="KW-0804">Transcription</keyword>
<keyword evidence="7" id="KW-1185">Reference proteome</keyword>
<sequence length="260" mass="27629">MRMRQLEKRLGIPLLHRTARGATLTGEGAVAAEWAADVVHAADRFEAGVAALREQRAPVAVAASLTVAEYLLPRWLIAARAAAQTRPVSVTATNSTRVIELVADGPHGLGFIESPQSVGALRSEVVARDELVTVVPPGHEWARRGTISPSVLARTPLITRERGSGTRLNAEQIMADAGHPPVPPLVELPTTAAIRTAVHAGAGVAILSILAVRDDIAAGRLVRVRVRGLRFVRELRAVYARADELAPELRTLLAVATRGA</sequence>
<keyword evidence="3" id="KW-0238">DNA-binding</keyword>
<evidence type="ECO:0000256" key="2">
    <source>
        <dbReference type="ARBA" id="ARBA00023015"/>
    </source>
</evidence>
<evidence type="ECO:0000256" key="3">
    <source>
        <dbReference type="ARBA" id="ARBA00023125"/>
    </source>
</evidence>
<dbReference type="InterPro" id="IPR036388">
    <property type="entry name" value="WH-like_DNA-bd_sf"/>
</dbReference>
<dbReference type="Pfam" id="PF03466">
    <property type="entry name" value="LysR_substrate"/>
    <property type="match status" value="1"/>
</dbReference>
<gene>
    <name evidence="6" type="ORF">GCM10022288_20780</name>
</gene>
<name>A0ABP8AV58_9MICO</name>
<comment type="caution">
    <text evidence="6">The sequence shown here is derived from an EMBL/GenBank/DDBJ whole genome shotgun (WGS) entry which is preliminary data.</text>
</comment>